<dbReference type="Proteomes" id="UP001620626">
    <property type="component" value="Unassembled WGS sequence"/>
</dbReference>
<gene>
    <name evidence="20" type="ORF">niasHT_039974</name>
</gene>
<feature type="transmembrane region" description="Helical" evidence="17">
    <location>
        <begin position="386"/>
        <end position="404"/>
    </location>
</feature>
<evidence type="ECO:0000256" key="1">
    <source>
        <dbReference type="ARBA" id="ARBA00001962"/>
    </source>
</evidence>
<evidence type="ECO:0000259" key="19">
    <source>
        <dbReference type="Pfam" id="PF24858"/>
    </source>
</evidence>
<comment type="caution">
    <text evidence="20">The sequence shown here is derived from an EMBL/GenBank/DDBJ whole genome shotgun (WGS) entry which is preliminary data.</text>
</comment>
<comment type="catalytic activity">
    <reaction evidence="16">
        <text>1-O-(1,2-saturated-alkyl)-sn-glycerol + (6R)-L-erythro-5,6,7,8-tetrahydrobiopterin + O2 = a 1-(1-hydroxyalkyl)-sn-glycerol + (6R)-L-erythro-6,7-dihydrobiopterin + H2O</text>
        <dbReference type="Rhea" id="RHEA:36255"/>
        <dbReference type="ChEBI" id="CHEBI:15377"/>
        <dbReference type="ChEBI" id="CHEBI:15379"/>
        <dbReference type="ChEBI" id="CHEBI:43120"/>
        <dbReference type="ChEBI" id="CHEBI:59560"/>
        <dbReference type="ChEBI" id="CHEBI:73418"/>
        <dbReference type="ChEBI" id="CHEBI:83957"/>
        <dbReference type="EC" id="1.14.16.5"/>
    </reaction>
</comment>
<evidence type="ECO:0000256" key="8">
    <source>
        <dbReference type="ARBA" id="ARBA00022824"/>
    </source>
</evidence>
<proteinExistence type="inferred from homology"/>
<evidence type="ECO:0000256" key="4">
    <source>
        <dbReference type="ARBA" id="ARBA00007647"/>
    </source>
</evidence>
<comment type="subcellular location">
    <subcellularLocation>
        <location evidence="3">Endoplasmic reticulum membrane</location>
        <topology evidence="3">Multi-pass membrane protein</topology>
    </subcellularLocation>
    <subcellularLocation>
        <location evidence="2">Membrane</location>
        <topology evidence="2">Single-pass membrane protein</topology>
    </subcellularLocation>
</comment>
<keyword evidence="5" id="KW-0328">Glycosyltransferase</keyword>
<dbReference type="GO" id="GO:0005789">
    <property type="term" value="C:endoplasmic reticulum membrane"/>
    <property type="evidence" value="ECO:0007669"/>
    <property type="project" value="UniProtKB-SubCell"/>
</dbReference>
<evidence type="ECO:0000256" key="3">
    <source>
        <dbReference type="ARBA" id="ARBA00004477"/>
    </source>
</evidence>
<evidence type="ECO:0000313" key="20">
    <source>
        <dbReference type="EMBL" id="KAL3086182.1"/>
    </source>
</evidence>
<dbReference type="EMBL" id="JBICBT010001046">
    <property type="protein sequence ID" value="KAL3086182.1"/>
    <property type="molecule type" value="Genomic_DNA"/>
</dbReference>
<evidence type="ECO:0000256" key="7">
    <source>
        <dbReference type="ARBA" id="ARBA00022692"/>
    </source>
</evidence>
<evidence type="ECO:0000256" key="2">
    <source>
        <dbReference type="ARBA" id="ARBA00004167"/>
    </source>
</evidence>
<reference evidence="20 21" key="1">
    <citation type="submission" date="2024-10" db="EMBL/GenBank/DDBJ databases">
        <authorList>
            <person name="Kim D."/>
        </authorList>
    </citation>
    <scope>NUCLEOTIDE SEQUENCE [LARGE SCALE GENOMIC DNA]</scope>
    <source>
        <strain evidence="20">BH-2024</strain>
    </source>
</reference>
<dbReference type="PANTHER" id="PTHR21624">
    <property type="entry name" value="STEROL DESATURASE-RELATED PROTEIN"/>
    <property type="match status" value="1"/>
</dbReference>
<evidence type="ECO:0000256" key="5">
    <source>
        <dbReference type="ARBA" id="ARBA00022676"/>
    </source>
</evidence>
<comment type="similarity">
    <text evidence="13">Belongs to the sterol desaturase family. TMEM195 subfamily.</text>
</comment>
<keyword evidence="12 17" id="KW-0472">Membrane</keyword>
<keyword evidence="6" id="KW-0808">Transferase</keyword>
<evidence type="ECO:0000256" key="16">
    <source>
        <dbReference type="ARBA" id="ARBA00047556"/>
    </source>
</evidence>
<keyword evidence="8" id="KW-0256">Endoplasmic reticulum</keyword>
<dbReference type="InterPro" id="IPR056853">
    <property type="entry name" value="AGMP_C"/>
</dbReference>
<dbReference type="Pfam" id="PF04116">
    <property type="entry name" value="FA_hydroxylase"/>
    <property type="match status" value="1"/>
</dbReference>
<dbReference type="GO" id="GO:0016757">
    <property type="term" value="F:glycosyltransferase activity"/>
    <property type="evidence" value="ECO:0007669"/>
    <property type="project" value="UniProtKB-KW"/>
</dbReference>
<keyword evidence="9 17" id="KW-1133">Transmembrane helix</keyword>
<evidence type="ECO:0000256" key="17">
    <source>
        <dbReference type="SAM" id="Phobius"/>
    </source>
</evidence>
<accession>A0ABD2J245</accession>
<dbReference type="InterPro" id="IPR006694">
    <property type="entry name" value="Fatty_acid_hydroxylase"/>
</dbReference>
<dbReference type="GO" id="GO:0050479">
    <property type="term" value="F:glyceryl-ether monooxygenase activity"/>
    <property type="evidence" value="ECO:0007669"/>
    <property type="project" value="UniProtKB-EC"/>
</dbReference>
<organism evidence="20 21">
    <name type="scientific">Heterodera trifolii</name>
    <dbReference type="NCBI Taxonomy" id="157864"/>
    <lineage>
        <taxon>Eukaryota</taxon>
        <taxon>Metazoa</taxon>
        <taxon>Ecdysozoa</taxon>
        <taxon>Nematoda</taxon>
        <taxon>Chromadorea</taxon>
        <taxon>Rhabditida</taxon>
        <taxon>Tylenchina</taxon>
        <taxon>Tylenchomorpha</taxon>
        <taxon>Tylenchoidea</taxon>
        <taxon>Heteroderidae</taxon>
        <taxon>Heteroderinae</taxon>
        <taxon>Heterodera</taxon>
    </lineage>
</organism>
<name>A0ABD2J245_9BILA</name>
<evidence type="ECO:0000313" key="21">
    <source>
        <dbReference type="Proteomes" id="UP001620626"/>
    </source>
</evidence>
<feature type="transmembrane region" description="Helical" evidence="17">
    <location>
        <begin position="469"/>
        <end position="488"/>
    </location>
</feature>
<feature type="domain" description="Fatty acid hydroxylase" evidence="18">
    <location>
        <begin position="148"/>
        <end position="280"/>
    </location>
</feature>
<evidence type="ECO:0000256" key="9">
    <source>
        <dbReference type="ARBA" id="ARBA00022989"/>
    </source>
</evidence>
<dbReference type="Pfam" id="PF24858">
    <property type="entry name" value="AGMP_C"/>
    <property type="match status" value="1"/>
</dbReference>
<evidence type="ECO:0000256" key="11">
    <source>
        <dbReference type="ARBA" id="ARBA00023004"/>
    </source>
</evidence>
<dbReference type="EC" id="1.14.16.5" evidence="14"/>
<sequence>MFSAAASSPMLLPAVVNSSITMPAWLSYILTDPSMELLCSRLSLTNLRHALYLISPYETAFHKLEQVPNYNIQVCAWWALLIALEFTLLSLSGHSDRFALNDSMCSVFAGMLSQCFKFGGRAVAIFGYVWVWDNFRLVELPYDSPWTWILCFLTQDLAYYFGHRAIHEIGFFWGVHTIHHSSEYFNYSTSFRQAAIQDAGLAAHDILQAFFIPPPIFLVHRYFSEIFQFWMHSSLFNTFGPFGILFNTPSHHRVHHGRNAYCIDRNYGGVLIIWDRMFGTFEAERKDDPPVYGLIRPERSFNQLWLQFHALKELLCDKWRMKDEKGQSVFPKCTDKLKALLFPPAWLPGAKVRLFFHWASLDDHTFAVPPIELPVQRYDPPIGPCLKAYCLGHLLILLCMFMHFEQDRSKLGYLNFTMKLAFFICSMQAFGAFFDKKPYASFLETIRCLGLIAYYATPTIKDIFRPSRIFITVPFIASAIAWAVFVLLKTVVCLRSLKFKVRRVQKCFKSRLYADNKIVLLIIAPEGQHIKHTQMVAKSINGHGHLNKKFTFRQASPILPMCHWLAYIAVIDSVVEPTALQIGTNGYNLVNVEVQRPYLKKRVHVGVCFSPLFYMEHWQLVVLAIEIYRHFGISLQIVYLMSAIEGIFELLKEYKAMDVIQLEPWYTMNLAGQQYNNNGSSVNNPNLEMEWRSQTTAHTDCLLKYGYAAEFLIVGDFDDILVPDHGGTYYDEFLRLNDPNAVAFVYNRLHTQITTTSNPANFSLLNTLMSANVSPKIPLLQKSVVNTSLTESLWVHLPYIIKPFAVFREVPTNSGRMFHIREWHFITDDQFWHSSSTKPDTVPLNAYINKTTAQQISQTFEKTILTQKINDFKKLPSKMHYAQQFVNCYRKVEQAQDTNSLKECPGVRGVIAKT</sequence>
<comment type="similarity">
    <text evidence="4">Belongs to the glycosyltransferase 92 family.</text>
</comment>
<comment type="cofactor">
    <cofactor evidence="1">
        <name>Fe cation</name>
        <dbReference type="ChEBI" id="CHEBI:24875"/>
    </cofactor>
</comment>
<feature type="transmembrane region" description="Helical" evidence="17">
    <location>
        <begin position="416"/>
        <end position="433"/>
    </location>
</feature>
<keyword evidence="7 17" id="KW-0812">Transmembrane</keyword>
<keyword evidence="21" id="KW-1185">Reference proteome</keyword>
<evidence type="ECO:0000259" key="18">
    <source>
        <dbReference type="Pfam" id="PF04116"/>
    </source>
</evidence>
<evidence type="ECO:0000256" key="12">
    <source>
        <dbReference type="ARBA" id="ARBA00023136"/>
    </source>
</evidence>
<evidence type="ECO:0000256" key="14">
    <source>
        <dbReference type="ARBA" id="ARBA00039026"/>
    </source>
</evidence>
<evidence type="ECO:0000256" key="13">
    <source>
        <dbReference type="ARBA" id="ARBA00038190"/>
    </source>
</evidence>
<dbReference type="InterPro" id="IPR051689">
    <property type="entry name" value="Sterol_desaturase/TMEM195"/>
</dbReference>
<keyword evidence="11" id="KW-0408">Iron</keyword>
<dbReference type="AlphaFoldDB" id="A0ABD2J245"/>
<keyword evidence="10" id="KW-0560">Oxidoreductase</keyword>
<evidence type="ECO:0000256" key="15">
    <source>
        <dbReference type="ARBA" id="ARBA00040992"/>
    </source>
</evidence>
<feature type="domain" description="Alkylglycerol monooxygenase C-terminal" evidence="19">
    <location>
        <begin position="386"/>
        <end position="467"/>
    </location>
</feature>
<protein>
    <recommendedName>
        <fullName evidence="15">Alkylglycerol monooxygenase</fullName>
        <ecNumber evidence="14">1.14.16.5</ecNumber>
    </recommendedName>
</protein>
<dbReference type="PANTHER" id="PTHR21624:SF4">
    <property type="entry name" value="ALKYLGLYCEROL MONOOXYGENASE"/>
    <property type="match status" value="1"/>
</dbReference>
<dbReference type="Pfam" id="PF01697">
    <property type="entry name" value="Glyco_transf_92"/>
    <property type="match status" value="1"/>
</dbReference>
<dbReference type="InterPro" id="IPR008166">
    <property type="entry name" value="Glyco_transf_92"/>
</dbReference>
<evidence type="ECO:0000256" key="6">
    <source>
        <dbReference type="ARBA" id="ARBA00022679"/>
    </source>
</evidence>
<evidence type="ECO:0000256" key="10">
    <source>
        <dbReference type="ARBA" id="ARBA00023002"/>
    </source>
</evidence>